<protein>
    <submittedName>
        <fullName evidence="2">(apollo) hypothetical protein</fullName>
    </submittedName>
</protein>
<gene>
    <name evidence="2" type="ORF">PAPOLLO_LOCUS14652</name>
</gene>
<accession>A0A8S3XCU1</accession>
<proteinExistence type="predicted"/>
<comment type="caution">
    <text evidence="2">The sequence shown here is derived from an EMBL/GenBank/DDBJ whole genome shotgun (WGS) entry which is preliminary data.</text>
</comment>
<dbReference type="AlphaFoldDB" id="A0A8S3XCU1"/>
<feature type="compositionally biased region" description="Polar residues" evidence="1">
    <location>
        <begin position="136"/>
        <end position="146"/>
    </location>
</feature>
<dbReference type="OrthoDB" id="7367179at2759"/>
<evidence type="ECO:0000313" key="3">
    <source>
        <dbReference type="Proteomes" id="UP000691718"/>
    </source>
</evidence>
<dbReference type="PANTHER" id="PTHR10773">
    <property type="entry name" value="DNA-DIRECTED RNA POLYMERASES I, II, AND III SUBUNIT RPABC2"/>
    <property type="match status" value="1"/>
</dbReference>
<dbReference type="Proteomes" id="UP000691718">
    <property type="component" value="Unassembled WGS sequence"/>
</dbReference>
<feature type="region of interest" description="Disordered" evidence="1">
    <location>
        <begin position="136"/>
        <end position="174"/>
    </location>
</feature>
<dbReference type="EMBL" id="CAJQZP010000978">
    <property type="protein sequence ID" value="CAG5005871.1"/>
    <property type="molecule type" value="Genomic_DNA"/>
</dbReference>
<keyword evidence="3" id="KW-1185">Reference proteome</keyword>
<sequence length="479" mass="55370">MDFLLSDSEELDDDMLILCSDLKIQVPTKKQKILPVTLTDLENIDINNLPIEIVSEPPSPPLLGLLSTQNIQDTIPLSSEQVTIVHLQPREELQPLSSSVEVSPPLEATQPPENDIEETFLPSVPSTCLNEEVQPLSTTAGNSPSLLEQLPSDSEIEDINSNRKRKSKGFAQPKKWNKNTTKLKRMQGEEYVGYRRDRKVSGQEKFNVLHDVPRPARSIGSRCTSTFCSKSKLRGCFSLSDIERENIFGKFWKSMTWEQRKQYVVSHVSVCEKKQVKVKSNSRRRESKQYFLSTSEGRTQVCLKTFLNTLGLKESTIRYWIDRSEHGIAKITPRPNDNNDERVIKKEDMTFLKQFFASLPKMPSHYCRASTSKQYLEPIVENKNCLFRLYIQECEKESKSPLSRWTMCKVFDELNLSLFSPKKDQCATCCSYKVGNIAEEEYRSHIKKKDMARSEKVKDKERKLVNWMTYMFLHKIYRP</sequence>
<dbReference type="PANTHER" id="PTHR10773:SF19">
    <property type="match status" value="1"/>
</dbReference>
<evidence type="ECO:0000256" key="1">
    <source>
        <dbReference type="SAM" id="MobiDB-lite"/>
    </source>
</evidence>
<organism evidence="2 3">
    <name type="scientific">Parnassius apollo</name>
    <name type="common">Apollo butterfly</name>
    <name type="synonym">Papilio apollo</name>
    <dbReference type="NCBI Taxonomy" id="110799"/>
    <lineage>
        <taxon>Eukaryota</taxon>
        <taxon>Metazoa</taxon>
        <taxon>Ecdysozoa</taxon>
        <taxon>Arthropoda</taxon>
        <taxon>Hexapoda</taxon>
        <taxon>Insecta</taxon>
        <taxon>Pterygota</taxon>
        <taxon>Neoptera</taxon>
        <taxon>Endopterygota</taxon>
        <taxon>Lepidoptera</taxon>
        <taxon>Glossata</taxon>
        <taxon>Ditrysia</taxon>
        <taxon>Papilionoidea</taxon>
        <taxon>Papilionidae</taxon>
        <taxon>Parnassiinae</taxon>
        <taxon>Parnassini</taxon>
        <taxon>Parnassius</taxon>
        <taxon>Parnassius</taxon>
    </lineage>
</organism>
<reference evidence="2" key="1">
    <citation type="submission" date="2021-04" db="EMBL/GenBank/DDBJ databases">
        <authorList>
            <person name="Tunstrom K."/>
        </authorList>
    </citation>
    <scope>NUCLEOTIDE SEQUENCE</scope>
</reference>
<name>A0A8S3XCU1_PARAO</name>
<evidence type="ECO:0000313" key="2">
    <source>
        <dbReference type="EMBL" id="CAG5005871.1"/>
    </source>
</evidence>